<organism evidence="9 10">
    <name type="scientific">Geranomyces variabilis</name>
    <dbReference type="NCBI Taxonomy" id="109894"/>
    <lineage>
        <taxon>Eukaryota</taxon>
        <taxon>Fungi</taxon>
        <taxon>Fungi incertae sedis</taxon>
        <taxon>Chytridiomycota</taxon>
        <taxon>Chytridiomycota incertae sedis</taxon>
        <taxon>Chytridiomycetes</taxon>
        <taxon>Spizellomycetales</taxon>
        <taxon>Powellomycetaceae</taxon>
        <taxon>Geranomyces</taxon>
    </lineage>
</organism>
<dbReference type="GO" id="GO:0015631">
    <property type="term" value="F:tubulin binding"/>
    <property type="evidence" value="ECO:0007669"/>
    <property type="project" value="InterPro"/>
</dbReference>
<dbReference type="InterPro" id="IPR043016">
    <property type="entry name" value="IFT81_N_sf"/>
</dbReference>
<comment type="caution">
    <text evidence="9">The sequence shown here is derived from an EMBL/GenBank/DDBJ whole genome shotgun (WGS) entry which is preliminary data.</text>
</comment>
<dbReference type="Pfam" id="PF18383">
    <property type="entry name" value="IFT81_CH"/>
    <property type="match status" value="1"/>
</dbReference>
<dbReference type="GO" id="GO:0060271">
    <property type="term" value="P:cilium assembly"/>
    <property type="evidence" value="ECO:0007669"/>
    <property type="project" value="InterPro"/>
</dbReference>
<evidence type="ECO:0000256" key="1">
    <source>
        <dbReference type="ARBA" id="ARBA00004138"/>
    </source>
</evidence>
<dbReference type="AlphaFoldDB" id="A0AAD5XLI3"/>
<feature type="coiled-coil region" evidence="7">
    <location>
        <begin position="314"/>
        <end position="391"/>
    </location>
</feature>
<feature type="coiled-coil region" evidence="7">
    <location>
        <begin position="540"/>
        <end position="567"/>
    </location>
</feature>
<evidence type="ECO:0000313" key="10">
    <source>
        <dbReference type="Proteomes" id="UP001212152"/>
    </source>
</evidence>
<dbReference type="GO" id="GO:0042073">
    <property type="term" value="P:intraciliary transport"/>
    <property type="evidence" value="ECO:0007669"/>
    <property type="project" value="InterPro"/>
</dbReference>
<evidence type="ECO:0000256" key="6">
    <source>
        <dbReference type="ARBA" id="ARBA00043983"/>
    </source>
</evidence>
<protein>
    <submittedName>
        <fullName evidence="9">Intraflagellar transport protein 81</fullName>
    </submittedName>
</protein>
<comment type="similarity">
    <text evidence="6">Belongs to the IFT81 family.</text>
</comment>
<evidence type="ECO:0000259" key="8">
    <source>
        <dbReference type="Pfam" id="PF18383"/>
    </source>
</evidence>
<sequence length="688" mass="78680">MSTQPDLKLIVSILAAPPFSKHYSAIQLHDEVPIVQLMQLISDAIATIEEANPQSRHQKVDMRNEDPEESVVRIASFLQLLKYKAGDMDVFCQKMLDGDRTTILAVLHFLLKDLALHKKRAYLAPFLASVDVPAEFGHDEVTADLMRQVEELQEQFKETHKTVDSVRGSGNSAALLKKEIQQLEDEKQQVQSKISKIRKRVEEIPQHESWLQAAKSLRLEQENETQMAERIKEQKNQTAQAENRYTAALQELKDARAAIASGGPDALYAKMEEDNKMNRYLCTENLPKQLEESKAHLRELKRVLAEPAMGMQDLGALESEIRQLNEDIAKLAEQRLAKTTKGDDKLALFRQQAAIILRKKEGTTVRLAAANEEVNQLLAELEKKKEASAAQGARMPKGEEFKRYVAELRTKSTVYKRKKAELSSLTAEFGVLQRSEEILRSKQQGMEDSLTAMEKRHGVAGFHAAQETLEKVSERKAEVDEAKGRTLEEISAIITKLTNNINEKKNQLSPVIQELRTLRTQYSDLESDYNDRKRVYDATMAGLDSEALQLEHEVKTYRQDIQNDQSRYHYLNMQISLADVSHDRVMQEMKSYIGGDEAFESVQKQRGFKTYRELYQKRIQEQDILGKTLREQQKEVKLKHEPNVKQLAMFQDVRKLLALKVAHNKKILSGENKKDQPARQVTQDRLVL</sequence>
<evidence type="ECO:0000256" key="7">
    <source>
        <dbReference type="SAM" id="Coils"/>
    </source>
</evidence>
<keyword evidence="3 7" id="KW-0175">Coiled coil</keyword>
<feature type="coiled-coil region" evidence="7">
    <location>
        <begin position="142"/>
        <end position="258"/>
    </location>
</feature>
<evidence type="ECO:0000256" key="5">
    <source>
        <dbReference type="ARBA" id="ARBA00023273"/>
    </source>
</evidence>
<evidence type="ECO:0000256" key="2">
    <source>
        <dbReference type="ARBA" id="ARBA00022794"/>
    </source>
</evidence>
<keyword evidence="4" id="KW-0969">Cilium</keyword>
<dbReference type="EMBL" id="JADGJQ010000047">
    <property type="protein sequence ID" value="KAJ3175829.1"/>
    <property type="molecule type" value="Genomic_DNA"/>
</dbReference>
<dbReference type="Gene3D" id="1.10.418.70">
    <property type="entry name" value="Intraflagellar transport protein 81, N-terminal domain"/>
    <property type="match status" value="1"/>
</dbReference>
<keyword evidence="2" id="KW-0970">Cilium biogenesis/degradation</keyword>
<dbReference type="GO" id="GO:0036064">
    <property type="term" value="C:ciliary basal body"/>
    <property type="evidence" value="ECO:0007669"/>
    <property type="project" value="TreeGrafter"/>
</dbReference>
<keyword evidence="5" id="KW-0966">Cell projection</keyword>
<reference evidence="9" key="1">
    <citation type="submission" date="2020-05" db="EMBL/GenBank/DDBJ databases">
        <title>Phylogenomic resolution of chytrid fungi.</title>
        <authorList>
            <person name="Stajich J.E."/>
            <person name="Amses K."/>
            <person name="Simmons R."/>
            <person name="Seto K."/>
            <person name="Myers J."/>
            <person name="Bonds A."/>
            <person name="Quandt C.A."/>
            <person name="Barry K."/>
            <person name="Liu P."/>
            <person name="Grigoriev I."/>
            <person name="Longcore J.E."/>
            <person name="James T.Y."/>
        </authorList>
    </citation>
    <scope>NUCLEOTIDE SEQUENCE</scope>
    <source>
        <strain evidence="9">JEL0379</strain>
    </source>
</reference>
<gene>
    <name evidence="9" type="primary">IFT81</name>
    <name evidence="9" type="ORF">HDU87_005657</name>
</gene>
<dbReference type="InterPro" id="IPR041146">
    <property type="entry name" value="IFT81_CH"/>
</dbReference>
<evidence type="ECO:0000313" key="9">
    <source>
        <dbReference type="EMBL" id="KAJ3175829.1"/>
    </source>
</evidence>
<dbReference type="PANTHER" id="PTHR15614:SF2">
    <property type="entry name" value="INTRAFLAGELLAR TRANSPORT PROTEIN 81 HOMOLOG"/>
    <property type="match status" value="1"/>
</dbReference>
<accession>A0AAD5XLI3</accession>
<evidence type="ECO:0000256" key="3">
    <source>
        <dbReference type="ARBA" id="ARBA00023054"/>
    </source>
</evidence>
<feature type="domain" description="IFT81 calponin homology" evidence="8">
    <location>
        <begin position="6"/>
        <end position="131"/>
    </location>
</feature>
<dbReference type="Proteomes" id="UP001212152">
    <property type="component" value="Unassembled WGS sequence"/>
</dbReference>
<keyword evidence="10" id="KW-1185">Reference proteome</keyword>
<dbReference type="Gene3D" id="1.20.1170.10">
    <property type="match status" value="1"/>
</dbReference>
<name>A0AAD5XLI3_9FUNG</name>
<evidence type="ECO:0000256" key="4">
    <source>
        <dbReference type="ARBA" id="ARBA00023069"/>
    </source>
</evidence>
<dbReference type="PANTHER" id="PTHR15614">
    <property type="entry name" value="INTRAFLAGELLAR TRANSPORT PROTEIN 81 HOMOLOG"/>
    <property type="match status" value="1"/>
</dbReference>
<dbReference type="SUPFAM" id="SSF58100">
    <property type="entry name" value="Bacterial hemolysins"/>
    <property type="match status" value="1"/>
</dbReference>
<dbReference type="GO" id="GO:0030992">
    <property type="term" value="C:intraciliary transport particle B"/>
    <property type="evidence" value="ECO:0007669"/>
    <property type="project" value="InterPro"/>
</dbReference>
<comment type="subcellular location">
    <subcellularLocation>
        <location evidence="1">Cell projection</location>
        <location evidence="1">Cilium</location>
    </subcellularLocation>
</comment>
<proteinExistence type="inferred from homology"/>
<dbReference type="InterPro" id="IPR029600">
    <property type="entry name" value="IFT81"/>
</dbReference>